<dbReference type="Proteomes" id="UP000655588">
    <property type="component" value="Unassembled WGS sequence"/>
</dbReference>
<dbReference type="InterPro" id="IPR001810">
    <property type="entry name" value="F-box_dom"/>
</dbReference>
<dbReference type="AlphaFoldDB" id="A0A833SCJ0"/>
<evidence type="ECO:0000259" key="2">
    <source>
        <dbReference type="PROSITE" id="PS50181"/>
    </source>
</evidence>
<comment type="caution">
    <text evidence="3">The sequence shown here is derived from an EMBL/GenBank/DDBJ whole genome shotgun (WGS) entry which is preliminary data.</text>
</comment>
<dbReference type="PANTHER" id="PTHR13318">
    <property type="entry name" value="PARTNER OF PAIRED, ISOFORM B-RELATED"/>
    <property type="match status" value="1"/>
</dbReference>
<protein>
    <recommendedName>
        <fullName evidence="2">F-box domain-containing protein</fullName>
    </recommendedName>
</protein>
<dbReference type="InterPro" id="IPR036047">
    <property type="entry name" value="F-box-like_dom_sf"/>
</dbReference>
<evidence type="ECO:0000256" key="1">
    <source>
        <dbReference type="ARBA" id="ARBA00022786"/>
    </source>
</evidence>
<dbReference type="InterPro" id="IPR006553">
    <property type="entry name" value="Leu-rich_rpt_Cys-con_subtyp"/>
</dbReference>
<evidence type="ECO:0000313" key="4">
    <source>
        <dbReference type="Proteomes" id="UP000655588"/>
    </source>
</evidence>
<proteinExistence type="predicted"/>
<name>A0A833SCJ0_9HYME</name>
<feature type="domain" description="F-box" evidence="2">
    <location>
        <begin position="336"/>
        <end position="382"/>
    </location>
</feature>
<reference evidence="3" key="1">
    <citation type="submission" date="2019-11" db="EMBL/GenBank/DDBJ databases">
        <title>The nuclear and mitochondrial genomes of Frieseomelitta varia - a highly eusocial stingless bee (Meliponini) with a permanently sterile worker caste.</title>
        <authorList>
            <person name="Freitas F.C.P."/>
            <person name="Lourenco A.P."/>
            <person name="Nunes F.M.F."/>
            <person name="Paschoal A.R."/>
            <person name="Abreu F.C.P."/>
            <person name="Barbin F.O."/>
            <person name="Bataglia L."/>
            <person name="Cardoso-Junior C.A.M."/>
            <person name="Cervoni M.S."/>
            <person name="Silva S.R."/>
            <person name="Dalarmi F."/>
            <person name="Del Lama M.A."/>
            <person name="Depintor T.S."/>
            <person name="Ferreira K.M."/>
            <person name="Goria P.S."/>
            <person name="Jaskot M.C."/>
            <person name="Lago D.C."/>
            <person name="Luna-Lucena D."/>
            <person name="Moda L.M."/>
            <person name="Nascimento L."/>
            <person name="Pedrino M."/>
            <person name="Rabico F.O."/>
            <person name="Sanches F.C."/>
            <person name="Santos D.E."/>
            <person name="Santos C.G."/>
            <person name="Vieira J."/>
            <person name="Lopes T.F."/>
            <person name="Barchuk A.R."/>
            <person name="Hartfelder K."/>
            <person name="Simoes Z.L.P."/>
            <person name="Bitondi M.M.G."/>
            <person name="Pinheiro D.G."/>
        </authorList>
    </citation>
    <scope>NUCLEOTIDE SEQUENCE</scope>
    <source>
        <strain evidence="3">USP_RPSP 00005682</strain>
        <tissue evidence="3">Whole individual</tissue>
    </source>
</reference>
<evidence type="ECO:0000313" key="3">
    <source>
        <dbReference type="EMBL" id="KAF3424548.1"/>
    </source>
</evidence>
<gene>
    <name evidence="3" type="ORF">E2986_08565</name>
</gene>
<organism evidence="3 4">
    <name type="scientific">Frieseomelitta varia</name>
    <dbReference type="NCBI Taxonomy" id="561572"/>
    <lineage>
        <taxon>Eukaryota</taxon>
        <taxon>Metazoa</taxon>
        <taxon>Ecdysozoa</taxon>
        <taxon>Arthropoda</taxon>
        <taxon>Hexapoda</taxon>
        <taxon>Insecta</taxon>
        <taxon>Pterygota</taxon>
        <taxon>Neoptera</taxon>
        <taxon>Endopterygota</taxon>
        <taxon>Hymenoptera</taxon>
        <taxon>Apocrita</taxon>
        <taxon>Aculeata</taxon>
        <taxon>Apoidea</taxon>
        <taxon>Anthophila</taxon>
        <taxon>Apidae</taxon>
        <taxon>Frieseomelitta</taxon>
    </lineage>
</organism>
<dbReference type="GO" id="GO:0031146">
    <property type="term" value="P:SCF-dependent proteasomal ubiquitin-dependent protein catabolic process"/>
    <property type="evidence" value="ECO:0007669"/>
    <property type="project" value="TreeGrafter"/>
</dbReference>
<dbReference type="SMART" id="SM00256">
    <property type="entry name" value="FBOX"/>
    <property type="match status" value="1"/>
</dbReference>
<dbReference type="PROSITE" id="PS50181">
    <property type="entry name" value="FBOX"/>
    <property type="match status" value="1"/>
</dbReference>
<dbReference type="EMBL" id="WNWW01000459">
    <property type="protein sequence ID" value="KAF3424548.1"/>
    <property type="molecule type" value="Genomic_DNA"/>
</dbReference>
<dbReference type="PANTHER" id="PTHR13318:SF152">
    <property type="entry name" value="F-BOX_LRR-REPEAT PROTEIN 4"/>
    <property type="match status" value="1"/>
</dbReference>
<keyword evidence="4" id="KW-1185">Reference proteome</keyword>
<dbReference type="Pfam" id="PF12937">
    <property type="entry name" value="F-box-like"/>
    <property type="match status" value="1"/>
</dbReference>
<dbReference type="SUPFAM" id="SSF81383">
    <property type="entry name" value="F-box domain"/>
    <property type="match status" value="1"/>
</dbReference>
<dbReference type="SMART" id="SM00367">
    <property type="entry name" value="LRR_CC"/>
    <property type="match status" value="6"/>
</dbReference>
<dbReference type="Gene3D" id="1.20.1280.50">
    <property type="match status" value="1"/>
</dbReference>
<dbReference type="Gene3D" id="3.80.10.10">
    <property type="entry name" value="Ribonuclease Inhibitor"/>
    <property type="match status" value="2"/>
</dbReference>
<accession>A0A833SCJ0</accession>
<sequence>MISHDEIKIEVVPINGERIEGKEETVVFVEQFVKDVCDFSSQYGSNISISYTAYNIAGNPSKFPDYGDFPQAFVMRTYGQWWDKAPSRLIDYMPQNNVNVVSQDYIDLEYYQEVYPIRVSIYETYNPGSVIGIWAQNSEGKWYQLWNGFPQVVPHKPRIFSPHLKLCNFKTKMIRLEFNHSLLDYYTELDAVLLIGTSELIVPNNLRNQNLNDLSKELGYLKQSDDDIYNLTPDYLKANQDLTILKKTLSKHCTLFKSRVIDNISKGKLVSKLGQHYQSVPPIEEAFKSLQQFLQEDFPKLIRDIHHSIPSTINEQNNSLQESFSVSSTDFENQPCGSFSALPDETVLKILKNLDLRSLCCLCRVNKHFNNIARDALLYTSLNLKPYWYCLNTSALNSLAPRCHYLQQLDLSWCGNYNMIKYQDFIYFLHTSGTVLTHLRLNCCQFVNDAIILEISKICKNLKELCLCNCMGVTNEGFSKLENLRFLERLELYRTTIETSTLCSILRKNTQMRHLNLAGMHDRLNIDEVAVELGNSCPYLESVDFWKAQTLTPHGVRALSHCTKLREVDFGWWYVLKNIIPFIGGMGAPGDSLRALLFSCRYLEKVFLAALRGLTDRDLEPLLLCQRLQQLDLLGARSLTPDICYGILLFCPKLEMIDLSFCEGINDFIVQEWRQQYPHVSIKRSFQVTNSDIV</sequence>
<dbReference type="GO" id="GO:0019005">
    <property type="term" value="C:SCF ubiquitin ligase complex"/>
    <property type="evidence" value="ECO:0007669"/>
    <property type="project" value="TreeGrafter"/>
</dbReference>
<dbReference type="InterPro" id="IPR032675">
    <property type="entry name" value="LRR_dom_sf"/>
</dbReference>
<dbReference type="SUPFAM" id="SSF52047">
    <property type="entry name" value="RNI-like"/>
    <property type="match status" value="1"/>
</dbReference>
<keyword evidence="1" id="KW-0833">Ubl conjugation pathway</keyword>